<sequence length="443" mass="49684">MMSAISRPQQDDLMLSGYRASPALPDDLREALHWLYQSGVPVHDLLEEIKESDFFAAALVGKFKKATGYFGELGYHTIFHVVGDKFSVDTTLSDVSPVSRDTLLEQVLVPEAIVILISADFDVEHDEAVQILLASTDFGLHYHSDPLDRQRAIITSPPSDHPRLPALESTPTASSSLLLPLPSPLGSPILPPALERPANWAFDLDPELEPPPFDPALLCNYCDELLPAVQSERLLALGEKLFTLSWDDPLPENAHHRRMPKITMTVDYCKCHRFERDHLSNAIAAGWPLHPNFGGLFRRLLDLGPALRFLCKDITQSVFFLAVRQHYKGKTTKLQSIGAQYEATDRLARQGVGYYGERGYQIFDYTLHFMFPDSLDLSDFYPLTYEMLIREVLIPEAAVRIIQADLLLTTEAAVTVIEESYRFGNVLHLPTMIALTLWSPCVA</sequence>
<dbReference type="Pfam" id="PF14474">
    <property type="entry name" value="RTC4"/>
    <property type="match status" value="2"/>
</dbReference>
<dbReference type="GO" id="GO:0005737">
    <property type="term" value="C:cytoplasm"/>
    <property type="evidence" value="ECO:0007669"/>
    <property type="project" value="UniProtKB-SubCell"/>
</dbReference>
<gene>
    <name evidence="9" type="ORF">DFH08DRAFT_1082194</name>
</gene>
<comment type="function">
    <text evidence="1">May be involved in a process influencing telomere capping.</text>
</comment>
<comment type="caution">
    <text evidence="9">The sequence shown here is derived from an EMBL/GenBank/DDBJ whole genome shotgun (WGS) entry which is preliminary data.</text>
</comment>
<name>A0AAD6ZUP8_9AGAR</name>
<dbReference type="SMART" id="SM01312">
    <property type="entry name" value="RTC4"/>
    <property type="match status" value="1"/>
</dbReference>
<evidence type="ECO:0000259" key="8">
    <source>
        <dbReference type="SMART" id="SM01312"/>
    </source>
</evidence>
<dbReference type="AlphaFoldDB" id="A0AAD6ZUP8"/>
<dbReference type="InterPro" id="IPR039024">
    <property type="entry name" value="RTC4"/>
</dbReference>
<evidence type="ECO:0000256" key="4">
    <source>
        <dbReference type="ARBA" id="ARBA00009461"/>
    </source>
</evidence>
<evidence type="ECO:0000313" key="10">
    <source>
        <dbReference type="Proteomes" id="UP001218218"/>
    </source>
</evidence>
<comment type="similarity">
    <text evidence="4">Belongs to the RTC4 family.</text>
</comment>
<evidence type="ECO:0000256" key="5">
    <source>
        <dbReference type="ARBA" id="ARBA00015162"/>
    </source>
</evidence>
<dbReference type="EMBL" id="JARIHO010000026">
    <property type="protein sequence ID" value="KAJ7340544.1"/>
    <property type="molecule type" value="Genomic_DNA"/>
</dbReference>
<organism evidence="9 10">
    <name type="scientific">Mycena albidolilacea</name>
    <dbReference type="NCBI Taxonomy" id="1033008"/>
    <lineage>
        <taxon>Eukaryota</taxon>
        <taxon>Fungi</taxon>
        <taxon>Dikarya</taxon>
        <taxon>Basidiomycota</taxon>
        <taxon>Agaricomycotina</taxon>
        <taxon>Agaricomycetes</taxon>
        <taxon>Agaricomycetidae</taxon>
        <taxon>Agaricales</taxon>
        <taxon>Marasmiineae</taxon>
        <taxon>Mycenaceae</taxon>
        <taxon>Mycena</taxon>
    </lineage>
</organism>
<evidence type="ECO:0000313" key="9">
    <source>
        <dbReference type="EMBL" id="KAJ7340544.1"/>
    </source>
</evidence>
<reference evidence="9" key="1">
    <citation type="submission" date="2023-03" db="EMBL/GenBank/DDBJ databases">
        <title>Massive genome expansion in bonnet fungi (Mycena s.s.) driven by repeated elements and novel gene families across ecological guilds.</title>
        <authorList>
            <consortium name="Lawrence Berkeley National Laboratory"/>
            <person name="Harder C.B."/>
            <person name="Miyauchi S."/>
            <person name="Viragh M."/>
            <person name="Kuo A."/>
            <person name="Thoen E."/>
            <person name="Andreopoulos B."/>
            <person name="Lu D."/>
            <person name="Skrede I."/>
            <person name="Drula E."/>
            <person name="Henrissat B."/>
            <person name="Morin E."/>
            <person name="Kohler A."/>
            <person name="Barry K."/>
            <person name="LaButti K."/>
            <person name="Morin E."/>
            <person name="Salamov A."/>
            <person name="Lipzen A."/>
            <person name="Mereny Z."/>
            <person name="Hegedus B."/>
            <person name="Baldrian P."/>
            <person name="Stursova M."/>
            <person name="Weitz H."/>
            <person name="Taylor A."/>
            <person name="Grigoriev I.V."/>
            <person name="Nagy L.G."/>
            <person name="Martin F."/>
            <person name="Kauserud H."/>
        </authorList>
    </citation>
    <scope>NUCLEOTIDE SEQUENCE</scope>
    <source>
        <strain evidence="9">CBHHK002</strain>
    </source>
</reference>
<dbReference type="PANTHER" id="PTHR41391:SF1">
    <property type="entry name" value="RESTRICTION OF TELOMERE CAPPING PROTEIN 4"/>
    <property type="match status" value="1"/>
</dbReference>
<comment type="subcellular location">
    <subcellularLocation>
        <location evidence="3">Cytoplasm</location>
    </subcellularLocation>
    <subcellularLocation>
        <location evidence="2">Nucleus</location>
    </subcellularLocation>
</comment>
<feature type="domain" description="Restriction of telomere capping protein 4 C-terminal" evidence="8">
    <location>
        <begin position="35"/>
        <end position="145"/>
    </location>
</feature>
<protein>
    <recommendedName>
        <fullName evidence="5">Restriction of telomere capping protein 4</fullName>
    </recommendedName>
</protein>
<keyword evidence="6" id="KW-0963">Cytoplasm</keyword>
<evidence type="ECO:0000256" key="7">
    <source>
        <dbReference type="ARBA" id="ARBA00023242"/>
    </source>
</evidence>
<keyword evidence="10" id="KW-1185">Reference proteome</keyword>
<evidence type="ECO:0000256" key="2">
    <source>
        <dbReference type="ARBA" id="ARBA00004123"/>
    </source>
</evidence>
<keyword evidence="7" id="KW-0539">Nucleus</keyword>
<dbReference type="InterPro" id="IPR028094">
    <property type="entry name" value="RTC4_C"/>
</dbReference>
<evidence type="ECO:0000256" key="6">
    <source>
        <dbReference type="ARBA" id="ARBA00022490"/>
    </source>
</evidence>
<accession>A0AAD6ZUP8</accession>
<dbReference type="GO" id="GO:0005634">
    <property type="term" value="C:nucleus"/>
    <property type="evidence" value="ECO:0007669"/>
    <property type="project" value="UniProtKB-SubCell"/>
</dbReference>
<evidence type="ECO:0000256" key="1">
    <source>
        <dbReference type="ARBA" id="ARBA00002738"/>
    </source>
</evidence>
<evidence type="ECO:0000256" key="3">
    <source>
        <dbReference type="ARBA" id="ARBA00004496"/>
    </source>
</evidence>
<proteinExistence type="inferred from homology"/>
<dbReference type="Proteomes" id="UP001218218">
    <property type="component" value="Unassembled WGS sequence"/>
</dbReference>
<dbReference type="PANTHER" id="PTHR41391">
    <property type="entry name" value="RESTRICTION OF TELOMERE CAPPING PROTEIN 4"/>
    <property type="match status" value="1"/>
</dbReference>